<accession>A0A1W9HQL2</accession>
<dbReference type="PROSITE" id="PS50110">
    <property type="entry name" value="RESPONSE_REGULATORY"/>
    <property type="match status" value="1"/>
</dbReference>
<dbReference type="Pfam" id="PF00072">
    <property type="entry name" value="Response_reg"/>
    <property type="match status" value="1"/>
</dbReference>
<evidence type="ECO:0000256" key="2">
    <source>
        <dbReference type="SAM" id="MobiDB-lite"/>
    </source>
</evidence>
<dbReference type="GO" id="GO:0000160">
    <property type="term" value="P:phosphorelay signal transduction system"/>
    <property type="evidence" value="ECO:0007669"/>
    <property type="project" value="InterPro"/>
</dbReference>
<evidence type="ECO:0000313" key="4">
    <source>
        <dbReference type="EMBL" id="OQW49750.1"/>
    </source>
</evidence>
<dbReference type="InterPro" id="IPR052048">
    <property type="entry name" value="ST_Response_Regulator"/>
</dbReference>
<name>A0A1W9HQL2_9HYPH</name>
<dbReference type="AlphaFoldDB" id="A0A1W9HQL2"/>
<organism evidence="4 5">
    <name type="scientific">Candidatus Raskinella chloraquaticus</name>
    <dbReference type="NCBI Taxonomy" id="1951219"/>
    <lineage>
        <taxon>Bacteria</taxon>
        <taxon>Pseudomonadati</taxon>
        <taxon>Pseudomonadota</taxon>
        <taxon>Alphaproteobacteria</taxon>
        <taxon>Hyphomicrobiales</taxon>
        <taxon>Phreatobacteraceae</taxon>
        <taxon>Candidatus Raskinella</taxon>
    </lineage>
</organism>
<evidence type="ECO:0000256" key="1">
    <source>
        <dbReference type="PROSITE-ProRule" id="PRU00169"/>
    </source>
</evidence>
<dbReference type="InterPro" id="IPR001789">
    <property type="entry name" value="Sig_transdc_resp-reg_receiver"/>
</dbReference>
<dbReference type="STRING" id="1827387.A4S15_01595"/>
<sequence length="164" mass="18342">MSFLIVEDSAHMRTILRTILAGFGCRRIFEAEDGADGLEKLDAVSPDLVIIDWEMPVLSGPEMIRFIRNPDGFRHAFVPIILLTAHTERNRMIQAKTFGVNEVLRKPVSPKAIYQRVASIMLQPRPFLRTATYFGPAPREELRPTAKTGKPELIDQRAGANSGA</sequence>
<dbReference type="Proteomes" id="UP000192872">
    <property type="component" value="Unassembled WGS sequence"/>
</dbReference>
<dbReference type="PANTHER" id="PTHR43228:SF1">
    <property type="entry name" value="TWO-COMPONENT RESPONSE REGULATOR ARR22"/>
    <property type="match status" value="1"/>
</dbReference>
<dbReference type="SUPFAM" id="SSF52172">
    <property type="entry name" value="CheY-like"/>
    <property type="match status" value="1"/>
</dbReference>
<comment type="caution">
    <text evidence="4">The sequence shown here is derived from an EMBL/GenBank/DDBJ whole genome shotgun (WGS) entry which is preliminary data.</text>
</comment>
<feature type="modified residue" description="4-aspartylphosphate" evidence="1">
    <location>
        <position position="52"/>
    </location>
</feature>
<dbReference type="Gene3D" id="3.40.50.2300">
    <property type="match status" value="1"/>
</dbReference>
<protein>
    <submittedName>
        <fullName evidence="4">Response regulator receiver protein</fullName>
    </submittedName>
</protein>
<gene>
    <name evidence="4" type="ORF">A4S15_01595</name>
</gene>
<feature type="domain" description="Response regulatory" evidence="3">
    <location>
        <begin position="2"/>
        <end position="121"/>
    </location>
</feature>
<evidence type="ECO:0000313" key="5">
    <source>
        <dbReference type="Proteomes" id="UP000192872"/>
    </source>
</evidence>
<evidence type="ECO:0000259" key="3">
    <source>
        <dbReference type="PROSITE" id="PS50110"/>
    </source>
</evidence>
<reference evidence="4 5" key="1">
    <citation type="journal article" date="2017" name="Water Res.">
        <title>Comammox in drinking water systems.</title>
        <authorList>
            <person name="Wang Y."/>
            <person name="Ma L."/>
            <person name="Mao Y."/>
            <person name="Jiang X."/>
            <person name="Xia Y."/>
            <person name="Yu K."/>
            <person name="Li B."/>
            <person name="Zhang T."/>
        </authorList>
    </citation>
    <scope>NUCLEOTIDE SEQUENCE [LARGE SCALE GENOMIC DNA]</scope>
    <source>
        <strain evidence="4">SG_bin8</strain>
    </source>
</reference>
<feature type="region of interest" description="Disordered" evidence="2">
    <location>
        <begin position="138"/>
        <end position="164"/>
    </location>
</feature>
<keyword evidence="1" id="KW-0597">Phosphoprotein</keyword>
<dbReference type="InterPro" id="IPR011006">
    <property type="entry name" value="CheY-like_superfamily"/>
</dbReference>
<feature type="compositionally biased region" description="Basic and acidic residues" evidence="2">
    <location>
        <begin position="138"/>
        <end position="155"/>
    </location>
</feature>
<dbReference type="EMBL" id="LWDL01000031">
    <property type="protein sequence ID" value="OQW49750.1"/>
    <property type="molecule type" value="Genomic_DNA"/>
</dbReference>
<dbReference type="RefSeq" id="WP_376802566.1">
    <property type="nucleotide sequence ID" value="NZ_DBNB01000019.1"/>
</dbReference>
<dbReference type="PANTHER" id="PTHR43228">
    <property type="entry name" value="TWO-COMPONENT RESPONSE REGULATOR"/>
    <property type="match status" value="1"/>
</dbReference>
<proteinExistence type="predicted"/>
<dbReference type="SMART" id="SM00448">
    <property type="entry name" value="REC"/>
    <property type="match status" value="1"/>
</dbReference>